<accession>A0ABN9WRZ9</accession>
<evidence type="ECO:0000313" key="3">
    <source>
        <dbReference type="Proteomes" id="UP001189429"/>
    </source>
</evidence>
<comment type="caution">
    <text evidence="2">The sequence shown here is derived from an EMBL/GenBank/DDBJ whole genome shotgun (WGS) entry which is preliminary data.</text>
</comment>
<proteinExistence type="predicted"/>
<keyword evidence="3" id="KW-1185">Reference proteome</keyword>
<name>A0ABN9WRZ9_9DINO</name>
<sequence length="447" mass="46514">MPAGLTEFLVQEAVRWAGLTSLFHASRWPEAPACPAPPPCPELPPCPACPVVPPGPARPSLGVTEAAARAASAGFGGGVLCCAVAAWALGACPQGRGQAAGDEGGPVRDGGRASGGASPVARAAGRRVVGRRRSVHSATELGALLIGTPDLDVYEEDYRPSSLGTDIVQVVFSAARWPPPAGAPRAQAYRFRDDLTGLELAAMQDAARDQAAGGAGAPVPADAFVPLPAIAGVLATEAPAASAGGRPLAVPGGAPVPIAGGGPPAAPAQPWWQPLRPLPGQRLPRLCRRQPRLEAIDGLVTYEVVAPPSGHAAFAALVSESEVAQFKRELKGSDMRSLPVMRTAIDRERPWAFVVTDCTEEDIADFGAKPPRSAKGCAAYQQKDGGPMLRSEMRKARRRLQDSSHGVGEHGTLSIIVETLGTVDQLDVYNLAGVEVAYRKLQMIEYY</sequence>
<organism evidence="2 3">
    <name type="scientific">Prorocentrum cordatum</name>
    <dbReference type="NCBI Taxonomy" id="2364126"/>
    <lineage>
        <taxon>Eukaryota</taxon>
        <taxon>Sar</taxon>
        <taxon>Alveolata</taxon>
        <taxon>Dinophyceae</taxon>
        <taxon>Prorocentrales</taxon>
        <taxon>Prorocentraceae</taxon>
        <taxon>Prorocentrum</taxon>
    </lineage>
</organism>
<protein>
    <submittedName>
        <fullName evidence="2">Uncharacterized protein</fullName>
    </submittedName>
</protein>
<evidence type="ECO:0000256" key="1">
    <source>
        <dbReference type="SAM" id="MobiDB-lite"/>
    </source>
</evidence>
<evidence type="ECO:0000313" key="2">
    <source>
        <dbReference type="EMBL" id="CAK0889486.1"/>
    </source>
</evidence>
<dbReference type="EMBL" id="CAUYUJ010019216">
    <property type="protein sequence ID" value="CAK0889486.1"/>
    <property type="molecule type" value="Genomic_DNA"/>
</dbReference>
<feature type="region of interest" description="Disordered" evidence="1">
    <location>
        <begin position="95"/>
        <end position="125"/>
    </location>
</feature>
<gene>
    <name evidence="2" type="ORF">PCOR1329_LOCUS69998</name>
</gene>
<dbReference type="Proteomes" id="UP001189429">
    <property type="component" value="Unassembled WGS sequence"/>
</dbReference>
<reference evidence="2" key="1">
    <citation type="submission" date="2023-10" db="EMBL/GenBank/DDBJ databases">
        <authorList>
            <person name="Chen Y."/>
            <person name="Shah S."/>
            <person name="Dougan E. K."/>
            <person name="Thang M."/>
            <person name="Chan C."/>
        </authorList>
    </citation>
    <scope>NUCLEOTIDE SEQUENCE [LARGE SCALE GENOMIC DNA]</scope>
</reference>